<proteinExistence type="predicted"/>
<protein>
    <submittedName>
        <fullName evidence="2">Uncharacterized protein</fullName>
    </submittedName>
</protein>
<reference evidence="2" key="1">
    <citation type="submission" date="2017-02" db="UniProtKB">
        <authorList>
            <consortium name="WormBaseParasite"/>
        </authorList>
    </citation>
    <scope>IDENTIFICATION</scope>
</reference>
<organism evidence="1 2">
    <name type="scientific">Syphacia muris</name>
    <dbReference type="NCBI Taxonomy" id="451379"/>
    <lineage>
        <taxon>Eukaryota</taxon>
        <taxon>Metazoa</taxon>
        <taxon>Ecdysozoa</taxon>
        <taxon>Nematoda</taxon>
        <taxon>Chromadorea</taxon>
        <taxon>Rhabditida</taxon>
        <taxon>Spirurina</taxon>
        <taxon>Oxyuridomorpha</taxon>
        <taxon>Oxyuroidea</taxon>
        <taxon>Oxyuridae</taxon>
        <taxon>Syphacia</taxon>
    </lineage>
</organism>
<accession>A0A0N5ANH6</accession>
<dbReference type="Proteomes" id="UP000046393">
    <property type="component" value="Unplaced"/>
</dbReference>
<sequence length="66" mass="7288">MNRSCLKEKCDLKQLESLNDDGGLVASYETTLHELDSEAHRFDLEQNCCLSLINSNGGTLTLSSII</sequence>
<dbReference type="AlphaFoldDB" id="A0A0N5ANH6"/>
<dbReference type="WBParaSite" id="SMUV_0000616201-mRNA-1">
    <property type="protein sequence ID" value="SMUV_0000616201-mRNA-1"/>
    <property type="gene ID" value="SMUV_0000616201"/>
</dbReference>
<keyword evidence="1" id="KW-1185">Reference proteome</keyword>
<evidence type="ECO:0000313" key="1">
    <source>
        <dbReference type="Proteomes" id="UP000046393"/>
    </source>
</evidence>
<evidence type="ECO:0000313" key="2">
    <source>
        <dbReference type="WBParaSite" id="SMUV_0000616201-mRNA-1"/>
    </source>
</evidence>
<name>A0A0N5ANH6_9BILA</name>